<dbReference type="Proteomes" id="UP001589774">
    <property type="component" value="Unassembled WGS sequence"/>
</dbReference>
<comment type="caution">
    <text evidence="1">The sequence shown here is derived from an EMBL/GenBank/DDBJ whole genome shotgun (WGS) entry which is preliminary data.</text>
</comment>
<dbReference type="PANTHER" id="PTHR37841">
    <property type="entry name" value="GLR2918 PROTEIN"/>
    <property type="match status" value="1"/>
</dbReference>
<keyword evidence="2" id="KW-1185">Reference proteome</keyword>
<name>A0ABV6HD96_9SPHI</name>
<organism evidence="1 2">
    <name type="scientific">Olivibacter oleidegradans</name>
    <dbReference type="NCBI Taxonomy" id="760123"/>
    <lineage>
        <taxon>Bacteria</taxon>
        <taxon>Pseudomonadati</taxon>
        <taxon>Bacteroidota</taxon>
        <taxon>Sphingobacteriia</taxon>
        <taxon>Sphingobacteriales</taxon>
        <taxon>Sphingobacteriaceae</taxon>
        <taxon>Olivibacter</taxon>
    </lineage>
</organism>
<protein>
    <submittedName>
        <fullName evidence="1">WG repeat-containing protein</fullName>
    </submittedName>
</protein>
<evidence type="ECO:0000313" key="2">
    <source>
        <dbReference type="Proteomes" id="UP001589774"/>
    </source>
</evidence>
<dbReference type="RefSeq" id="WP_130855093.1">
    <property type="nucleotide sequence ID" value="NZ_JBHLWO010000001.1"/>
</dbReference>
<dbReference type="Pfam" id="PF14903">
    <property type="entry name" value="WG_beta_rep"/>
    <property type="match status" value="3"/>
</dbReference>
<dbReference type="EMBL" id="JBHLWO010000001">
    <property type="protein sequence ID" value="MFC0316857.1"/>
    <property type="molecule type" value="Genomic_DNA"/>
</dbReference>
<gene>
    <name evidence="1" type="ORF">ACFFI0_01005</name>
</gene>
<sequence>MGRYFYIVVWLLLPILGAGQGKENDSQGSIAGQVEQLTSLASFYHGYARVKKGEKEYYINKQGGKAFDTVVPNANVMLGNKDDIAAYDESVKSELLPTKVIPFIKDGKWGVMNPRGEVLLKAAYDSVGVDNPYYWKLKKANEISFYLKGGKMLPFFEDAGYLDGNYFDVKQQGKWGIYSFKEQKLVIPAIFDAFDYCGGCGRKPSYVYASHNGKWGILDWNGKELLPFVYEHGHYGMRSDNWVESFTKNGKRLIVHIPTRKEFLADEQDDYPKIVAGLLLVKEIINVAHRQTVKTGNNGSMARYGIGIYGQDGEMVSPPQYEWIDEPNANSYLGYYGPYLLAKADGKMGVVNHSGKWVLPAQYDDVKVYDDYFVARKDNLAILFDKNQKELLQVNNAEITHANEYFYSNGSDGLAVFKVKQRAYYGLYFVDNVRYYPPEFYDVDIKAKFDGENRNLIVGEKQGLFTVFDAHGNLLIPGQYNGFSFLESLPDSLAEIVRGKKVGLYNVKSQKEVIPPVYDHFELMGPQHELIMTTKGDYDKPAYEFWNLQGQKIIGKTFTDKDTINTQYCLLKNDQNGYSLFNVETKQVRFLDYAYVWKVGSSRLLFVSDDGRKGKLFDILEDRELGTVYDASQFNFELNGERNTTYVTLFPFKNGFAKIVKHGEYGFIDEKGKELLPPKYAKVSDFNGAGLAVVVDARKLQEMGYNNRLWPVNIIDKSGRTLLSEGYVAPDLQFSDFSELFLNDKILLFKMLSHTSELRVGLADSKGQVLLEPIYNDIIPTKNNRLLLLKKGAKFGLATFEGKIIVPVQYANMGLGNGAFYTSSDSVDMFPVPVFNDDKWFYIDETGKKLPLEAANLDDLLY</sequence>
<reference evidence="1 2" key="1">
    <citation type="submission" date="2024-09" db="EMBL/GenBank/DDBJ databases">
        <authorList>
            <person name="Sun Q."/>
            <person name="Mori K."/>
        </authorList>
    </citation>
    <scope>NUCLEOTIDE SEQUENCE [LARGE SCALE GENOMIC DNA]</scope>
    <source>
        <strain evidence="1 2">CCM 7765</strain>
    </source>
</reference>
<proteinExistence type="predicted"/>
<dbReference type="InterPro" id="IPR032774">
    <property type="entry name" value="WG_beta_rep"/>
</dbReference>
<accession>A0ABV6HD96</accession>
<evidence type="ECO:0000313" key="1">
    <source>
        <dbReference type="EMBL" id="MFC0316857.1"/>
    </source>
</evidence>
<dbReference type="PANTHER" id="PTHR37841:SF1">
    <property type="entry name" value="DUF3298 DOMAIN-CONTAINING PROTEIN"/>
    <property type="match status" value="1"/>
</dbReference>